<name>A0AAP9IJE9_9GAMM</name>
<dbReference type="Proteomes" id="UP000464054">
    <property type="component" value="Chromosome"/>
</dbReference>
<keyword evidence="4" id="KW-1185">Reference proteome</keyword>
<gene>
    <name evidence="1" type="ORF">ACIPSN_03265</name>
    <name evidence="2" type="ORF">GMX10_21825</name>
</gene>
<sequence>MEVRAQQNDTVDLLCWRYYGRTDGVTEGVYAANPGLCERGPLLPAGLLVTLPDVTPATQQEIIQLWD</sequence>
<accession>A0AAP9IJE9</accession>
<dbReference type="EMBL" id="JBIXKD010000003">
    <property type="protein sequence ID" value="MFJ5320403.1"/>
    <property type="molecule type" value="Genomic_DNA"/>
</dbReference>
<evidence type="ECO:0000313" key="3">
    <source>
        <dbReference type="Proteomes" id="UP000464054"/>
    </source>
</evidence>
<protein>
    <submittedName>
        <fullName evidence="2">Phage tail protein</fullName>
    </submittedName>
    <submittedName>
        <fullName evidence="1">Tail protein X</fullName>
    </submittedName>
</protein>
<evidence type="ECO:0000313" key="1">
    <source>
        <dbReference type="EMBL" id="MFJ5320403.1"/>
    </source>
</evidence>
<dbReference type="Pfam" id="PF05489">
    <property type="entry name" value="Phage_tail_X"/>
    <property type="match status" value="1"/>
</dbReference>
<dbReference type="EMBL" id="CP046377">
    <property type="protein sequence ID" value="QHQ26372.1"/>
    <property type="molecule type" value="Genomic_DNA"/>
</dbReference>
<proteinExistence type="predicted"/>
<dbReference type="Proteomes" id="UP001617714">
    <property type="component" value="Unassembled WGS sequence"/>
</dbReference>
<evidence type="ECO:0000313" key="4">
    <source>
        <dbReference type="Proteomes" id="UP001617714"/>
    </source>
</evidence>
<evidence type="ECO:0000313" key="2">
    <source>
        <dbReference type="EMBL" id="QHQ26372.1"/>
    </source>
</evidence>
<organism evidence="2 3">
    <name type="scientific">Pectobacterium parvum</name>
    <dbReference type="NCBI Taxonomy" id="2778550"/>
    <lineage>
        <taxon>Bacteria</taxon>
        <taxon>Pseudomonadati</taxon>
        <taxon>Pseudomonadota</taxon>
        <taxon>Gammaproteobacteria</taxon>
        <taxon>Enterobacterales</taxon>
        <taxon>Pectobacteriaceae</taxon>
        <taxon>Pectobacterium</taxon>
    </lineage>
</organism>
<dbReference type="InterPro" id="IPR008861">
    <property type="entry name" value="GpX-like"/>
</dbReference>
<reference evidence="1 4" key="3">
    <citation type="submission" date="2024-10" db="EMBL/GenBank/DDBJ databases">
        <authorList>
            <person name="Lu C.-H."/>
        </authorList>
    </citation>
    <scope>NUCLEOTIDE SEQUENCE [LARGE SCALE GENOMIC DNA]</scope>
    <source>
        <strain evidence="1 4">22QBSP01-2</strain>
    </source>
</reference>
<dbReference type="RefSeq" id="WP_103184778.1">
    <property type="nucleotide sequence ID" value="NZ_CP046377.1"/>
</dbReference>
<reference evidence="3" key="1">
    <citation type="submission" date="2019-11" db="EMBL/GenBank/DDBJ databases">
        <authorList>
            <person name="Jee S."/>
        </authorList>
    </citation>
    <scope>NUCLEOTIDE SEQUENCE [LARGE SCALE GENOMIC DNA]</scope>
    <source>
        <strain evidence="3">PZ1</strain>
    </source>
</reference>
<reference evidence="2" key="2">
    <citation type="journal article" date="2022" name="Plant Pathol J">
        <title>Comparative Genomic Analysis of Pathogenic Factors of Pectobacterium Species Isolated in South Korea Using Whole-Genome Sequencing.</title>
        <authorList>
            <person name="Jee S."/>
            <person name="Kang I.J."/>
            <person name="Bak G."/>
            <person name="Kang S."/>
            <person name="Lee J."/>
            <person name="Heu S."/>
            <person name="Hwang I."/>
        </authorList>
    </citation>
    <scope>NUCLEOTIDE SEQUENCE</scope>
    <source>
        <strain evidence="2">PZ1</strain>
    </source>
</reference>
<dbReference type="AlphaFoldDB" id="A0AAP9IJE9"/>